<dbReference type="GO" id="GO:0008728">
    <property type="term" value="F:GTP diphosphokinase activity"/>
    <property type="evidence" value="ECO:0007669"/>
    <property type="project" value="UniProtKB-EC"/>
</dbReference>
<evidence type="ECO:0000256" key="3">
    <source>
        <dbReference type="ARBA" id="ARBA00048244"/>
    </source>
</evidence>
<dbReference type="Gene3D" id="3.30.70.260">
    <property type="match status" value="1"/>
</dbReference>
<comment type="function">
    <text evidence="4">In eubacteria ppGpp (guanosine 3'-diphosphate 5'-diphosphate) is a mediator of the stringent response that coordinates a variety of cellular activities in response to changes in nutritional abundance.</text>
</comment>
<dbReference type="InterPro" id="IPR006195">
    <property type="entry name" value="aa-tRNA-synth_II"/>
</dbReference>
<dbReference type="EMBL" id="DVFI01000026">
    <property type="protein sequence ID" value="HIQ62314.1"/>
    <property type="molecule type" value="Genomic_DNA"/>
</dbReference>
<dbReference type="SUPFAM" id="SSF81271">
    <property type="entry name" value="TGS-like"/>
    <property type="match status" value="1"/>
</dbReference>
<dbReference type="FunFam" id="3.30.460.10:FF:000001">
    <property type="entry name" value="GTP pyrophosphokinase RelA"/>
    <property type="match status" value="1"/>
</dbReference>
<proteinExistence type="inferred from homology"/>
<dbReference type="Pfam" id="PF04607">
    <property type="entry name" value="RelA_SpoT"/>
    <property type="match status" value="1"/>
</dbReference>
<dbReference type="InterPro" id="IPR007685">
    <property type="entry name" value="RelA_SpoT"/>
</dbReference>
<reference evidence="9" key="1">
    <citation type="submission" date="2020-10" db="EMBL/GenBank/DDBJ databases">
        <authorList>
            <person name="Gilroy R."/>
        </authorList>
    </citation>
    <scope>NUCLEOTIDE SEQUENCE</scope>
    <source>
        <strain evidence="9">ChiHile30-977</strain>
    </source>
</reference>
<dbReference type="InterPro" id="IPR002912">
    <property type="entry name" value="ACT_dom"/>
</dbReference>
<organism evidence="9 10">
    <name type="scientific">Candidatus Avichristensenella intestinipullorum</name>
    <dbReference type="NCBI Taxonomy" id="2840693"/>
    <lineage>
        <taxon>Bacteria</taxon>
        <taxon>Bacillati</taxon>
        <taxon>Bacillota</taxon>
        <taxon>Clostridia</taxon>
        <taxon>Candidatus Avichristensenella</taxon>
    </lineage>
</organism>
<protein>
    <recommendedName>
        <fullName evidence="2">GTP diphosphokinase</fullName>
        <ecNumber evidence="2">2.7.6.5</ecNumber>
    </recommendedName>
</protein>
<dbReference type="CDD" id="cd00077">
    <property type="entry name" value="HDc"/>
    <property type="match status" value="1"/>
</dbReference>
<dbReference type="InterPro" id="IPR006674">
    <property type="entry name" value="HD_domain"/>
</dbReference>
<dbReference type="GO" id="GO:0015969">
    <property type="term" value="P:guanosine tetraphosphate metabolic process"/>
    <property type="evidence" value="ECO:0007669"/>
    <property type="project" value="InterPro"/>
</dbReference>
<dbReference type="Gene3D" id="3.10.20.30">
    <property type="match status" value="1"/>
</dbReference>
<gene>
    <name evidence="9" type="ORF">IAA66_01845</name>
</gene>
<dbReference type="SUPFAM" id="SSF81301">
    <property type="entry name" value="Nucleotidyltransferase"/>
    <property type="match status" value="1"/>
</dbReference>
<comment type="pathway">
    <text evidence="1">Purine metabolism; ppGpp biosynthesis; ppGpp from GTP: step 1/2.</text>
</comment>
<dbReference type="EC" id="2.7.6.5" evidence="2"/>
<name>A0A9D1CJ51_9FIRM</name>
<dbReference type="Proteomes" id="UP000886819">
    <property type="component" value="Unassembled WGS sequence"/>
</dbReference>
<dbReference type="Gene3D" id="3.30.460.10">
    <property type="entry name" value="Beta Polymerase, domain 2"/>
    <property type="match status" value="1"/>
</dbReference>
<evidence type="ECO:0000313" key="10">
    <source>
        <dbReference type="Proteomes" id="UP000886819"/>
    </source>
</evidence>
<feature type="domain" description="Aminoacyl-transfer RNA synthetases class-II family profile" evidence="6">
    <location>
        <begin position="118"/>
        <end position="560"/>
    </location>
</feature>
<sequence length="732" mass="83049">MSDKARIMTLEELKKCMERFHTGDNAELVERAWHFAQEAHKDQKRKSGEPYFVHPAAVASTLAELMMDGATIAAGLLHDCVEDCEGCTLEVIQQNFGPEVAQLVDGVTKLTRLDFTSREEQQAESLRKMILAMSKDIRVVLIKLADRLHNMRTLKFQPADRQAAIARETLDIYAPLAHRLGVYAIKSQLEDLSFMYLHPEEYHDLAKKVGMKRKERERSLQVVVDELRRHIQDMGISFDIDGRPKHFYSIYRKMVLQNIPFDQIYDLIALRVIVDTIPDCYAVLGLVHTLWRQVPNRFKDYISTPKANMYQSLHTTVVGQNGQPFEVQIRTHEMHRLAEYGIAAHWRYKEGKQAGGELDEKLYWLRQILDWQSDTKDAREFIDLLKVDLFADEVFVFTPKGDIINLPKGATPLDFAYRIHSAIGNKCVGAKANGRIVTLDTELQTGDFVEILTSSASKGPSRDWMNIVKTSQAKTKIRQWFKKELKSENIELGRTMLEREAQRNAVPWPTLAKPEYVEPLLRKYAFLDLDDIYSAVGFGALSAASVCARLLEEHRRRERPAPAPQPASTPVQHTEEENEKRQKLASSHGVFLAGEPGMLVRFARCCNPVPGDEIIGYITRGRGVTVHKADCINMIHAEPERMVEVSWNSAAESKFSAGIRIVAYYHEGLLGDLAVLIASMDAPIESVTAKAHKDGTATITLQVQTQSRAQLDKMIRSLQKRADIIEVFRLST</sequence>
<evidence type="ECO:0000313" key="9">
    <source>
        <dbReference type="EMBL" id="HIQ62314.1"/>
    </source>
</evidence>
<dbReference type="InterPro" id="IPR012676">
    <property type="entry name" value="TGS-like"/>
</dbReference>
<evidence type="ECO:0000256" key="2">
    <source>
        <dbReference type="ARBA" id="ARBA00013251"/>
    </source>
</evidence>
<dbReference type="AlphaFoldDB" id="A0A9D1CJ51"/>
<dbReference type="PROSITE" id="PS50862">
    <property type="entry name" value="AA_TRNA_LIGASE_II"/>
    <property type="match status" value="1"/>
</dbReference>
<dbReference type="SUPFAM" id="SSF109604">
    <property type="entry name" value="HD-domain/PDEase-like"/>
    <property type="match status" value="1"/>
</dbReference>
<dbReference type="InterPro" id="IPR033655">
    <property type="entry name" value="TGS_RelA/SpoT"/>
</dbReference>
<dbReference type="Gene3D" id="1.10.3210.10">
    <property type="entry name" value="Hypothetical protein af1432"/>
    <property type="match status" value="1"/>
</dbReference>
<reference evidence="9" key="2">
    <citation type="journal article" date="2021" name="PeerJ">
        <title>Extensive microbial diversity within the chicken gut microbiome revealed by metagenomics and culture.</title>
        <authorList>
            <person name="Gilroy R."/>
            <person name="Ravi A."/>
            <person name="Getino M."/>
            <person name="Pursley I."/>
            <person name="Horton D.L."/>
            <person name="Alikhan N.F."/>
            <person name="Baker D."/>
            <person name="Gharbi K."/>
            <person name="Hall N."/>
            <person name="Watson M."/>
            <person name="Adriaenssens E.M."/>
            <person name="Foster-Nyarko E."/>
            <person name="Jarju S."/>
            <person name="Secka A."/>
            <person name="Antonio M."/>
            <person name="Oren A."/>
            <person name="Chaudhuri R.R."/>
            <person name="La Ragione R."/>
            <person name="Hildebrand F."/>
            <person name="Pallen M.J."/>
        </authorList>
    </citation>
    <scope>NUCLEOTIDE SEQUENCE</scope>
    <source>
        <strain evidence="9">ChiHile30-977</strain>
    </source>
</reference>
<evidence type="ECO:0000259" key="6">
    <source>
        <dbReference type="PROSITE" id="PS50862"/>
    </source>
</evidence>
<dbReference type="PANTHER" id="PTHR21262">
    <property type="entry name" value="GUANOSINE-3',5'-BIS DIPHOSPHATE 3'-PYROPHOSPHOHYDROLASE"/>
    <property type="match status" value="1"/>
</dbReference>
<evidence type="ECO:0000256" key="1">
    <source>
        <dbReference type="ARBA" id="ARBA00004976"/>
    </source>
</evidence>
<dbReference type="SMART" id="SM00471">
    <property type="entry name" value="HDc"/>
    <property type="match status" value="1"/>
</dbReference>
<dbReference type="InterPro" id="IPR004811">
    <property type="entry name" value="RelA/Spo_fam"/>
</dbReference>
<dbReference type="InterPro" id="IPR043519">
    <property type="entry name" value="NT_sf"/>
</dbReference>
<dbReference type="CDD" id="cd04876">
    <property type="entry name" value="ACT_RelA-SpoT"/>
    <property type="match status" value="1"/>
</dbReference>
<dbReference type="InterPro" id="IPR004095">
    <property type="entry name" value="TGS"/>
</dbReference>
<accession>A0A9D1CJ51</accession>
<dbReference type="InterPro" id="IPR045600">
    <property type="entry name" value="RelA/SpoT_AH_RIS"/>
</dbReference>
<dbReference type="FunFam" id="3.10.20.30:FF:000002">
    <property type="entry name" value="GTP pyrophosphokinase (RelA/SpoT)"/>
    <property type="match status" value="1"/>
</dbReference>
<dbReference type="SUPFAM" id="SSF55021">
    <property type="entry name" value="ACT-like"/>
    <property type="match status" value="1"/>
</dbReference>
<evidence type="ECO:0000259" key="8">
    <source>
        <dbReference type="PROSITE" id="PS51880"/>
    </source>
</evidence>
<dbReference type="NCBIfam" id="TIGR00691">
    <property type="entry name" value="spoT_relA"/>
    <property type="match status" value="1"/>
</dbReference>
<evidence type="ECO:0000256" key="4">
    <source>
        <dbReference type="RuleBase" id="RU003847"/>
    </source>
</evidence>
<dbReference type="CDD" id="cd05399">
    <property type="entry name" value="NT_Rel-Spo_like"/>
    <property type="match status" value="1"/>
</dbReference>
<dbReference type="PROSITE" id="PS51880">
    <property type="entry name" value="TGS"/>
    <property type="match status" value="1"/>
</dbReference>
<dbReference type="Pfam" id="PF19296">
    <property type="entry name" value="RelA_AH_RIS"/>
    <property type="match status" value="1"/>
</dbReference>
<dbReference type="GO" id="GO:0005886">
    <property type="term" value="C:plasma membrane"/>
    <property type="evidence" value="ECO:0007669"/>
    <property type="project" value="TreeGrafter"/>
</dbReference>
<comment type="caution">
    <text evidence="9">The sequence shown here is derived from an EMBL/GenBank/DDBJ whole genome shotgun (WGS) entry which is preliminary data.</text>
</comment>
<feature type="domain" description="TGS" evidence="8">
    <location>
        <begin position="392"/>
        <end position="453"/>
    </location>
</feature>
<dbReference type="PANTHER" id="PTHR21262:SF31">
    <property type="entry name" value="GTP PYROPHOSPHOKINASE"/>
    <property type="match status" value="1"/>
</dbReference>
<feature type="region of interest" description="Disordered" evidence="5">
    <location>
        <begin position="555"/>
        <end position="586"/>
    </location>
</feature>
<feature type="compositionally biased region" description="Basic and acidic residues" evidence="5">
    <location>
        <begin position="573"/>
        <end position="582"/>
    </location>
</feature>
<dbReference type="FunFam" id="1.10.3210.10:FF:000001">
    <property type="entry name" value="GTP pyrophosphokinase RelA"/>
    <property type="match status" value="1"/>
</dbReference>
<dbReference type="Pfam" id="PF02824">
    <property type="entry name" value="TGS"/>
    <property type="match status" value="1"/>
</dbReference>
<comment type="similarity">
    <text evidence="4">Belongs to the relA/spoT family.</text>
</comment>
<evidence type="ECO:0000259" key="7">
    <source>
        <dbReference type="PROSITE" id="PS51831"/>
    </source>
</evidence>
<dbReference type="Pfam" id="PF13291">
    <property type="entry name" value="ACT_4"/>
    <property type="match status" value="1"/>
</dbReference>
<dbReference type="InterPro" id="IPR045865">
    <property type="entry name" value="ACT-like_dom_sf"/>
</dbReference>
<evidence type="ECO:0000256" key="5">
    <source>
        <dbReference type="SAM" id="MobiDB-lite"/>
    </source>
</evidence>
<dbReference type="PROSITE" id="PS51831">
    <property type="entry name" value="HD"/>
    <property type="match status" value="1"/>
</dbReference>
<dbReference type="InterPro" id="IPR003607">
    <property type="entry name" value="HD/PDEase_dom"/>
</dbReference>
<feature type="domain" description="HD" evidence="7">
    <location>
        <begin position="51"/>
        <end position="151"/>
    </location>
</feature>
<dbReference type="Pfam" id="PF13328">
    <property type="entry name" value="HD_4"/>
    <property type="match status" value="1"/>
</dbReference>
<dbReference type="SMART" id="SM00954">
    <property type="entry name" value="RelA_SpoT"/>
    <property type="match status" value="1"/>
</dbReference>
<dbReference type="CDD" id="cd01668">
    <property type="entry name" value="TGS_RSH"/>
    <property type="match status" value="1"/>
</dbReference>
<comment type="catalytic activity">
    <reaction evidence="3">
        <text>GTP + ATP = guanosine 3'-diphosphate 5'-triphosphate + AMP</text>
        <dbReference type="Rhea" id="RHEA:22088"/>
        <dbReference type="ChEBI" id="CHEBI:30616"/>
        <dbReference type="ChEBI" id="CHEBI:37565"/>
        <dbReference type="ChEBI" id="CHEBI:142410"/>
        <dbReference type="ChEBI" id="CHEBI:456215"/>
        <dbReference type="EC" id="2.7.6.5"/>
    </reaction>
</comment>
<dbReference type="InterPro" id="IPR012675">
    <property type="entry name" value="Beta-grasp_dom_sf"/>
</dbReference>